<feature type="compositionally biased region" description="Basic and acidic residues" evidence="2">
    <location>
        <begin position="29"/>
        <end position="45"/>
    </location>
</feature>
<dbReference type="GO" id="GO:0045130">
    <property type="term" value="F:keratan sulfotransferase activity"/>
    <property type="evidence" value="ECO:0007669"/>
    <property type="project" value="TreeGrafter"/>
</dbReference>
<feature type="compositionally biased region" description="Polar residues" evidence="2">
    <location>
        <begin position="46"/>
        <end position="58"/>
    </location>
</feature>
<sequence length="408" mass="47267">MKQSFKILVLIALLSLTLMSDAHFSKGPELDLNMRPKKDKDKRATSDQYKMSTKNLPAKENPTSMKTHILIFATTRSGSSFLGQLFNHHPDVFYLFEPLFHIERSGTSNHRLYSNVLRRLFDCNLRSLERYIKPRPKNHITNQLFRRESSKAMCSPPVCTFHGHSKLNMNEKYCQKICPSLNLTLASEVCRQRQYVVIKAVRISEINTIRALVEDPKLNMKIIQLVRDPRGILSSRISTFGFNGNLWRTWKKTGQKPKNLEMTTIVKMCDDFFTSVATAQQQPSWLKGKYMLVRYEDLALNPIQWAKKILTNTKISLDSRVFSWLQSTINGGRENVVNRKYGTVRNSTAEAEDWRLKLPYVVAKYTQTLCERTLKQLSYKKVNSEGELKNMSLTLIENRKTFEEISLP</sequence>
<dbReference type="AlphaFoldDB" id="A0A8C9RMI6"/>
<proteinExistence type="inferred from homology"/>
<protein>
    <recommendedName>
        <fullName evidence="1">Sulfotransferase</fullName>
        <ecNumber evidence="1">2.8.2.-</ecNumber>
    </recommendedName>
</protein>
<feature type="region of interest" description="Disordered" evidence="2">
    <location>
        <begin position="29"/>
        <end position="58"/>
    </location>
</feature>
<evidence type="ECO:0000313" key="5">
    <source>
        <dbReference type="Ensembl" id="ENSSFOP00015014925.2"/>
    </source>
</evidence>
<keyword evidence="1" id="KW-0808">Transferase</keyword>
<dbReference type="Gene3D" id="3.40.50.300">
    <property type="entry name" value="P-loop containing nucleotide triphosphate hydrolases"/>
    <property type="match status" value="1"/>
</dbReference>
<dbReference type="GO" id="GO:0006044">
    <property type="term" value="P:N-acetylglucosamine metabolic process"/>
    <property type="evidence" value="ECO:0007669"/>
    <property type="project" value="TreeGrafter"/>
</dbReference>
<evidence type="ECO:0000256" key="3">
    <source>
        <dbReference type="SAM" id="SignalP"/>
    </source>
</evidence>
<dbReference type="GO" id="GO:0042339">
    <property type="term" value="P:keratan sulfate proteoglycan metabolic process"/>
    <property type="evidence" value="ECO:0007669"/>
    <property type="project" value="TreeGrafter"/>
</dbReference>
<dbReference type="InterPro" id="IPR051135">
    <property type="entry name" value="Gal/GlcNAc/GalNAc_ST"/>
</dbReference>
<feature type="domain" description="Sulfotransferase" evidence="4">
    <location>
        <begin position="67"/>
        <end position="377"/>
    </location>
</feature>
<accession>A0A8C9RMI6</accession>
<feature type="signal peptide" evidence="3">
    <location>
        <begin position="1"/>
        <end position="22"/>
    </location>
</feature>
<keyword evidence="6" id="KW-1185">Reference proteome</keyword>
<evidence type="ECO:0000313" key="6">
    <source>
        <dbReference type="Proteomes" id="UP000694397"/>
    </source>
</evidence>
<dbReference type="OrthoDB" id="6138663at2759"/>
<dbReference type="GeneTree" id="ENSGT00940000161262"/>
<reference evidence="5" key="2">
    <citation type="submission" date="2025-08" db="UniProtKB">
        <authorList>
            <consortium name="Ensembl"/>
        </authorList>
    </citation>
    <scope>IDENTIFICATION</scope>
</reference>
<feature type="chain" id="PRO_5034785446" description="Sulfotransferase" evidence="3">
    <location>
        <begin position="23"/>
        <end position="408"/>
    </location>
</feature>
<dbReference type="InterPro" id="IPR000863">
    <property type="entry name" value="Sulfotransferase_dom"/>
</dbReference>
<keyword evidence="3" id="KW-0732">Signal</keyword>
<organism evidence="5 6">
    <name type="scientific">Scleropages formosus</name>
    <name type="common">Asian bonytongue</name>
    <name type="synonym">Osteoglossum formosum</name>
    <dbReference type="NCBI Taxonomy" id="113540"/>
    <lineage>
        <taxon>Eukaryota</taxon>
        <taxon>Metazoa</taxon>
        <taxon>Chordata</taxon>
        <taxon>Craniata</taxon>
        <taxon>Vertebrata</taxon>
        <taxon>Euteleostomi</taxon>
        <taxon>Actinopterygii</taxon>
        <taxon>Neopterygii</taxon>
        <taxon>Teleostei</taxon>
        <taxon>Osteoglossocephala</taxon>
        <taxon>Osteoglossomorpha</taxon>
        <taxon>Osteoglossiformes</taxon>
        <taxon>Osteoglossidae</taxon>
        <taxon>Scleropages</taxon>
    </lineage>
</organism>
<dbReference type="Pfam" id="PF00685">
    <property type="entry name" value="Sulfotransfer_1"/>
    <property type="match status" value="1"/>
</dbReference>
<dbReference type="Proteomes" id="UP000694397">
    <property type="component" value="Chromosome 23"/>
</dbReference>
<evidence type="ECO:0000259" key="4">
    <source>
        <dbReference type="Pfam" id="PF00685"/>
    </source>
</evidence>
<name>A0A8C9RMI6_SCLFO</name>
<dbReference type="EC" id="2.8.2.-" evidence="1"/>
<dbReference type="SUPFAM" id="SSF52540">
    <property type="entry name" value="P-loop containing nucleoside triphosphate hydrolases"/>
    <property type="match status" value="1"/>
</dbReference>
<gene>
    <name evidence="5" type="primary">CHST1</name>
</gene>
<dbReference type="GO" id="GO:0006790">
    <property type="term" value="P:sulfur compound metabolic process"/>
    <property type="evidence" value="ECO:0007669"/>
    <property type="project" value="TreeGrafter"/>
</dbReference>
<evidence type="ECO:0000256" key="1">
    <source>
        <dbReference type="RuleBase" id="RU361155"/>
    </source>
</evidence>
<dbReference type="InterPro" id="IPR027417">
    <property type="entry name" value="P-loop_NTPase"/>
</dbReference>
<evidence type="ECO:0000256" key="2">
    <source>
        <dbReference type="SAM" id="MobiDB-lite"/>
    </source>
</evidence>
<dbReference type="PANTHER" id="PTHR10704">
    <property type="entry name" value="CARBOHYDRATE SULFOTRANSFERASE"/>
    <property type="match status" value="1"/>
</dbReference>
<reference evidence="5 6" key="1">
    <citation type="submission" date="2019-04" db="EMBL/GenBank/DDBJ databases">
        <authorList>
            <consortium name="Wellcome Sanger Institute Data Sharing"/>
        </authorList>
    </citation>
    <scope>NUCLEOTIDE SEQUENCE [LARGE SCALE GENOMIC DNA]</scope>
</reference>
<dbReference type="Ensembl" id="ENSSFOT00015015100.2">
    <property type="protein sequence ID" value="ENSSFOP00015014925.2"/>
    <property type="gene ID" value="ENSSFOG00015009626.2"/>
</dbReference>
<comment type="similarity">
    <text evidence="1">Belongs to the sulfotransferase 1 family.</text>
</comment>
<dbReference type="PANTHER" id="PTHR10704:SF36">
    <property type="entry name" value="CARBOHYDRATE SULFOTRANSFERASE 1"/>
    <property type="match status" value="1"/>
</dbReference>
<reference evidence="5" key="3">
    <citation type="submission" date="2025-09" db="UniProtKB">
        <authorList>
            <consortium name="Ensembl"/>
        </authorList>
    </citation>
    <scope>IDENTIFICATION</scope>
</reference>
<dbReference type="GO" id="GO:0001517">
    <property type="term" value="F:N-acetylglucosamine 6-O-sulfotransferase activity"/>
    <property type="evidence" value="ECO:0007669"/>
    <property type="project" value="TreeGrafter"/>
</dbReference>